<dbReference type="EMBL" id="LS483426">
    <property type="protein sequence ID" value="SQH25460.1"/>
    <property type="molecule type" value="Genomic_DNA"/>
</dbReference>
<accession>A0AAX2J6D4</accession>
<proteinExistence type="predicted"/>
<name>A0AAX2J6D4_KINKI</name>
<evidence type="ECO:0008006" key="3">
    <source>
        <dbReference type="Google" id="ProtNLM"/>
    </source>
</evidence>
<evidence type="ECO:0000313" key="2">
    <source>
        <dbReference type="Proteomes" id="UP000248598"/>
    </source>
</evidence>
<dbReference type="Proteomes" id="UP000248598">
    <property type="component" value="Chromosome 1"/>
</dbReference>
<protein>
    <recommendedName>
        <fullName evidence="3">Bacteriophage Lambda NinG protein</fullName>
    </recommendedName>
</protein>
<sequence length="66" mass="7544">MLSKVANKHTCQQCGKQYNTAKKVSRKLCHACADKAHHERMKHLIEAQKFIKERKHAKQSSQSAIA</sequence>
<dbReference type="RefSeq" id="WP_071461659.1">
    <property type="nucleotide sequence ID" value="NZ_JARXSF010000034.1"/>
</dbReference>
<organism evidence="1 2">
    <name type="scientific">Kingella kingae</name>
    <dbReference type="NCBI Taxonomy" id="504"/>
    <lineage>
        <taxon>Bacteria</taxon>
        <taxon>Pseudomonadati</taxon>
        <taxon>Pseudomonadota</taxon>
        <taxon>Betaproteobacteria</taxon>
        <taxon>Neisseriales</taxon>
        <taxon>Neisseriaceae</taxon>
        <taxon>Kingella</taxon>
    </lineage>
</organism>
<reference evidence="1 2" key="1">
    <citation type="submission" date="2018-06" db="EMBL/GenBank/DDBJ databases">
        <authorList>
            <consortium name="Pathogen Informatics"/>
            <person name="Doyle S."/>
        </authorList>
    </citation>
    <scope>NUCLEOTIDE SEQUENCE [LARGE SCALE GENOMIC DNA]</scope>
    <source>
        <strain evidence="1 2">NCTC10529</strain>
    </source>
</reference>
<evidence type="ECO:0000313" key="1">
    <source>
        <dbReference type="EMBL" id="SQH25460.1"/>
    </source>
</evidence>
<dbReference type="AlphaFoldDB" id="A0AAX2J6D4"/>
<gene>
    <name evidence="1" type="ORF">NCTC10529_01660</name>
</gene>